<feature type="transmembrane region" description="Helical" evidence="7">
    <location>
        <begin position="385"/>
        <end position="404"/>
    </location>
</feature>
<evidence type="ECO:0000313" key="8">
    <source>
        <dbReference type="EMBL" id="OWR05681.1"/>
    </source>
</evidence>
<keyword evidence="3" id="KW-1003">Cell membrane</keyword>
<keyword evidence="5 7" id="KW-1133">Transmembrane helix</keyword>
<feature type="transmembrane region" description="Helical" evidence="7">
    <location>
        <begin position="120"/>
        <end position="142"/>
    </location>
</feature>
<evidence type="ECO:0008006" key="10">
    <source>
        <dbReference type="Google" id="ProtNLM"/>
    </source>
</evidence>
<feature type="transmembrane region" description="Helical" evidence="7">
    <location>
        <begin position="331"/>
        <end position="353"/>
    </location>
</feature>
<comment type="similarity">
    <text evidence="2">Belongs to the polysaccharide synthase family.</text>
</comment>
<keyword evidence="6 7" id="KW-0472">Membrane</keyword>
<evidence type="ECO:0000256" key="1">
    <source>
        <dbReference type="ARBA" id="ARBA00004651"/>
    </source>
</evidence>
<feature type="transmembrane region" description="Helical" evidence="7">
    <location>
        <begin position="83"/>
        <end position="105"/>
    </location>
</feature>
<keyword evidence="9" id="KW-1185">Reference proteome</keyword>
<dbReference type="AlphaFoldDB" id="A0A254NCJ2"/>
<keyword evidence="4 7" id="KW-0812">Transmembrane</keyword>
<feature type="transmembrane region" description="Helical" evidence="7">
    <location>
        <begin position="217"/>
        <end position="233"/>
    </location>
</feature>
<comment type="caution">
    <text evidence="8">The sequence shown here is derived from an EMBL/GenBank/DDBJ whole genome shotgun (WGS) entry which is preliminary data.</text>
</comment>
<evidence type="ECO:0000256" key="7">
    <source>
        <dbReference type="SAM" id="Phobius"/>
    </source>
</evidence>
<feature type="transmembrane region" description="Helical" evidence="7">
    <location>
        <begin position="154"/>
        <end position="172"/>
    </location>
</feature>
<evidence type="ECO:0000256" key="3">
    <source>
        <dbReference type="ARBA" id="ARBA00022475"/>
    </source>
</evidence>
<gene>
    <name evidence="8" type="ORF">CDO81_04300</name>
</gene>
<comment type="subcellular location">
    <subcellularLocation>
        <location evidence="1">Cell membrane</location>
        <topology evidence="1">Multi-pass membrane protein</topology>
    </subcellularLocation>
</comment>
<proteinExistence type="inferred from homology"/>
<dbReference type="GO" id="GO:0005886">
    <property type="term" value="C:plasma membrane"/>
    <property type="evidence" value="ECO:0007669"/>
    <property type="project" value="UniProtKB-SubCell"/>
</dbReference>
<accession>A0A254NCJ2</accession>
<feature type="transmembrane region" description="Helical" evidence="7">
    <location>
        <begin position="41"/>
        <end position="63"/>
    </location>
</feature>
<evidence type="ECO:0000256" key="6">
    <source>
        <dbReference type="ARBA" id="ARBA00023136"/>
    </source>
</evidence>
<organism evidence="8 9">
    <name type="scientific">Roseateles puraquae</name>
    <dbReference type="NCBI Taxonomy" id="431059"/>
    <lineage>
        <taxon>Bacteria</taxon>
        <taxon>Pseudomonadati</taxon>
        <taxon>Pseudomonadota</taxon>
        <taxon>Betaproteobacteria</taxon>
        <taxon>Burkholderiales</taxon>
        <taxon>Sphaerotilaceae</taxon>
        <taxon>Roseateles</taxon>
    </lineage>
</organism>
<evidence type="ECO:0000256" key="5">
    <source>
        <dbReference type="ARBA" id="ARBA00022989"/>
    </source>
</evidence>
<feature type="transmembrane region" description="Helical" evidence="7">
    <location>
        <begin position="178"/>
        <end position="196"/>
    </location>
</feature>
<dbReference type="RefSeq" id="WP_088481888.1">
    <property type="nucleotide sequence ID" value="NZ_NISI01000001.1"/>
</dbReference>
<feature type="transmembrane region" description="Helical" evidence="7">
    <location>
        <begin position="289"/>
        <end position="311"/>
    </location>
</feature>
<protein>
    <recommendedName>
        <fullName evidence="10">Polysaccharide biosynthesis protein</fullName>
    </recommendedName>
</protein>
<dbReference type="PANTHER" id="PTHR30250:SF10">
    <property type="entry name" value="LIPOPOLYSACCHARIDE BIOSYNTHESIS PROTEIN WZXC"/>
    <property type="match status" value="1"/>
</dbReference>
<evidence type="ECO:0000256" key="4">
    <source>
        <dbReference type="ARBA" id="ARBA00022692"/>
    </source>
</evidence>
<dbReference type="PANTHER" id="PTHR30250">
    <property type="entry name" value="PST FAMILY PREDICTED COLANIC ACID TRANSPORTER"/>
    <property type="match status" value="1"/>
</dbReference>
<sequence length="469" mass="48691">MSVLPLQITPLALRRAVVGQLVSSVGESGARLLLSLVLARWLAPAEMGQFALAMAVFGVAQLLRDLGVSTWLQRESALTQAHFSAALGLLTLSTAVLTLALLVLAEPLARHWGQPGLARLLWVLAPVLPLSAFSSVMAALQLRALAAGALARTSWLGLWVQALVSLACSAQGGGAMGLAWAQVATTLVCGLAHLGMRPAGLAWRPRWRGMGEVLRRAVGGLPPAALFTLHGLLPDLLLGRLGGAHALGLLGRAQGVVGLTQLLAGRVLAFGSLPVLAQRQAQALPLEPALRRAMAVITGVGWPLLALTVAYGAPLVRLLYGPAWLEAVPALLPLAIVAALSLMFSQLGTALAAAGGAHRAVLPLAVSMLLRLAAVAWMFEGSVASFAWALAAAALATLPVQLVVSARHLGQPPAAVWAAVRGSALAAAVVVVVPVTVAPLAWLAVLRASRHPLLDEWAQLSRRRMTSRK</sequence>
<dbReference type="InterPro" id="IPR050833">
    <property type="entry name" value="Poly_Biosynth_Transport"/>
</dbReference>
<dbReference type="EMBL" id="NISI01000001">
    <property type="protein sequence ID" value="OWR05681.1"/>
    <property type="molecule type" value="Genomic_DNA"/>
</dbReference>
<name>A0A254NCJ2_9BURK</name>
<evidence type="ECO:0000313" key="9">
    <source>
        <dbReference type="Proteomes" id="UP000197446"/>
    </source>
</evidence>
<dbReference type="OrthoDB" id="5486360at2"/>
<feature type="transmembrane region" description="Helical" evidence="7">
    <location>
        <begin position="360"/>
        <end position="379"/>
    </location>
</feature>
<evidence type="ECO:0000256" key="2">
    <source>
        <dbReference type="ARBA" id="ARBA00007430"/>
    </source>
</evidence>
<dbReference type="Pfam" id="PF13440">
    <property type="entry name" value="Polysacc_synt_3"/>
    <property type="match status" value="1"/>
</dbReference>
<dbReference type="Proteomes" id="UP000197446">
    <property type="component" value="Unassembled WGS sequence"/>
</dbReference>
<reference evidence="8 9" key="1">
    <citation type="journal article" date="2007" name="Int. J. Syst. Evol. Microbiol.">
        <title>Description of Pelomonas aquatica sp. nov. and Pelomonas puraquae sp. nov., isolated from industrial and haemodialysis water.</title>
        <authorList>
            <person name="Gomila M."/>
            <person name="Bowien B."/>
            <person name="Falsen E."/>
            <person name="Moore E.R."/>
            <person name="Lalucat J."/>
        </authorList>
    </citation>
    <scope>NUCLEOTIDE SEQUENCE [LARGE SCALE GENOMIC DNA]</scope>
    <source>
        <strain evidence="8 9">CCUG 52769</strain>
    </source>
</reference>
<feature type="transmembrane region" description="Helical" evidence="7">
    <location>
        <begin position="424"/>
        <end position="445"/>
    </location>
</feature>